<organism evidence="3 4">
    <name type="scientific">Vescimonas fastidiosa</name>
    <dbReference type="NCBI Taxonomy" id="2714353"/>
    <lineage>
        <taxon>Bacteria</taxon>
        <taxon>Bacillati</taxon>
        <taxon>Bacillota</taxon>
        <taxon>Clostridia</taxon>
        <taxon>Eubacteriales</taxon>
        <taxon>Oscillospiraceae</taxon>
        <taxon>Vescimonas</taxon>
    </lineage>
</organism>
<keyword evidence="3" id="KW-0269">Exonuclease</keyword>
<protein>
    <submittedName>
        <fullName evidence="3">DNA repair exonuclease</fullName>
    </submittedName>
</protein>
<sequence length="359" mass="38804">MKLLHAADLHLDSAFAGLSDREAALCREESRTTVRRLVDWGNDHGADVMLLAGDLFDSDRLYSQTAQTLALALGRFRGKIFLAPGNHDFYAPGSSYDTVAWPENVHIFTAPTARTVALPELNASVTGAAFTAAEERTGLDGAAFGGDDAPIRLGVLHGEVTAGESRYRPIPPAEIEKTGLTYLALGHVHRFGGVQRAGATAYAYPGCLPGRGFDETGDKGFLFGEVTEKGADLDFIPFARRRYLSVTADITDRDPAEAVRRALGPGCGGDVCRVLLTGARREDFSLGALEEELTGLCAALTFSDETYPEEDIWARCGEDSLRGLFLQELRGRYDGASEEEKKEILLAVRFGLAALDNRD</sequence>
<dbReference type="Proteomes" id="UP000681343">
    <property type="component" value="Plasmid pMM35_01"/>
</dbReference>
<gene>
    <name evidence="3" type="ORF">MM35RIKEN_18950</name>
</gene>
<dbReference type="PANTHER" id="PTHR30337">
    <property type="entry name" value="COMPONENT OF ATP-DEPENDENT DSDNA EXONUCLEASE"/>
    <property type="match status" value="1"/>
</dbReference>
<geneLocation type="plasmid" evidence="3 4">
    <name>pMM35_01</name>
</geneLocation>
<dbReference type="CDD" id="cd00840">
    <property type="entry name" value="MPP_Mre11_N"/>
    <property type="match status" value="1"/>
</dbReference>
<feature type="domain" description="Calcineurin-like phosphoesterase" evidence="2">
    <location>
        <begin position="1"/>
        <end position="190"/>
    </location>
</feature>
<evidence type="ECO:0000313" key="3">
    <source>
        <dbReference type="EMBL" id="BCK79703.1"/>
    </source>
</evidence>
<reference evidence="3" key="1">
    <citation type="submission" date="2020-09" db="EMBL/GenBank/DDBJ databases">
        <title>New species isolated from human feces.</title>
        <authorList>
            <person name="Kitahara M."/>
            <person name="Shigeno Y."/>
            <person name="Shime M."/>
            <person name="Matsumoto Y."/>
            <person name="Nakamura S."/>
            <person name="Motooka D."/>
            <person name="Fukuoka S."/>
            <person name="Nishikawa H."/>
            <person name="Benno Y."/>
        </authorList>
    </citation>
    <scope>NUCLEOTIDE SEQUENCE</scope>
    <source>
        <strain evidence="3">MM35</strain>
        <plasmid evidence="3">pMM35_01</plasmid>
    </source>
</reference>
<dbReference type="InterPro" id="IPR041796">
    <property type="entry name" value="Mre11_N"/>
</dbReference>
<evidence type="ECO:0000259" key="2">
    <source>
        <dbReference type="Pfam" id="PF00149"/>
    </source>
</evidence>
<dbReference type="KEGG" id="vfa:MM35RIKEN_18950"/>
<dbReference type="AlphaFoldDB" id="A0A810Q4Q9"/>
<accession>A0A810Q4Q9</accession>
<dbReference type="EMBL" id="AP023416">
    <property type="protein sequence ID" value="BCK79703.1"/>
    <property type="molecule type" value="Genomic_DNA"/>
</dbReference>
<dbReference type="Gene3D" id="3.60.21.10">
    <property type="match status" value="1"/>
</dbReference>
<name>A0A810Q4Q9_9FIRM</name>
<keyword evidence="1" id="KW-0378">Hydrolase</keyword>
<dbReference type="SUPFAM" id="SSF56300">
    <property type="entry name" value="Metallo-dependent phosphatases"/>
    <property type="match status" value="1"/>
</dbReference>
<evidence type="ECO:0000313" key="4">
    <source>
        <dbReference type="Proteomes" id="UP000681343"/>
    </source>
</evidence>
<proteinExistence type="predicted"/>
<dbReference type="InterPro" id="IPR029052">
    <property type="entry name" value="Metallo-depent_PP-like"/>
</dbReference>
<dbReference type="GO" id="GO:0004527">
    <property type="term" value="F:exonuclease activity"/>
    <property type="evidence" value="ECO:0007669"/>
    <property type="project" value="UniProtKB-KW"/>
</dbReference>
<evidence type="ECO:0000256" key="1">
    <source>
        <dbReference type="ARBA" id="ARBA00022801"/>
    </source>
</evidence>
<dbReference type="PANTHER" id="PTHR30337:SF7">
    <property type="entry name" value="PHOSPHOESTERASE"/>
    <property type="match status" value="1"/>
</dbReference>
<dbReference type="InterPro" id="IPR050535">
    <property type="entry name" value="DNA_Repair-Maintenance_Comp"/>
</dbReference>
<keyword evidence="4" id="KW-1185">Reference proteome</keyword>
<keyword evidence="3" id="KW-0614">Plasmid</keyword>
<dbReference type="InterPro" id="IPR004843">
    <property type="entry name" value="Calcineurin-like_PHP"/>
</dbReference>
<dbReference type="RefSeq" id="WP_212821437.1">
    <property type="nucleotide sequence ID" value="NZ_AP023416.1"/>
</dbReference>
<dbReference type="Pfam" id="PF00149">
    <property type="entry name" value="Metallophos"/>
    <property type="match status" value="1"/>
</dbReference>
<keyword evidence="3" id="KW-0540">Nuclease</keyword>